<keyword evidence="3" id="KW-1185">Reference proteome</keyword>
<dbReference type="SUPFAM" id="SSF49870">
    <property type="entry name" value="Osmotin, thaumatin-like protein"/>
    <property type="match status" value="1"/>
</dbReference>
<keyword evidence="1" id="KW-0732">Signal</keyword>
<dbReference type="InterPro" id="IPR006771">
    <property type="entry name" value="CetA-like"/>
</dbReference>
<dbReference type="Pfam" id="PF04681">
    <property type="entry name" value="Bys1"/>
    <property type="match status" value="1"/>
</dbReference>
<sequence length="185" mass="19526">MLYSTIAPAAMLLALAPSALAVGSAHVVNNCGIPVYFASVAQSVHASMAELPSSGYSESYTLPNVGVSIKLSPNATGAVTQFEFTWADGNINYDISNINGNPFMSGGMELTPSMQGASGFPSCQTVSCPAGVETCTEAYNLPDDVRTMVCPEDSDLTMTLCPGGSMKRDPQFHGHSHRQHARQFK</sequence>
<dbReference type="Proteomes" id="UP001316803">
    <property type="component" value="Unassembled WGS sequence"/>
</dbReference>
<dbReference type="InterPro" id="IPR037176">
    <property type="entry name" value="Osmotin/thaumatin-like_sf"/>
</dbReference>
<dbReference type="PANTHER" id="PTHR36195:SF6">
    <property type="entry name" value="SECRETED THAUMATIN-LIKE PROTEIN CALA"/>
    <property type="match status" value="1"/>
</dbReference>
<comment type="caution">
    <text evidence="2">The sequence shown here is derived from an EMBL/GenBank/DDBJ whole genome shotgun (WGS) entry which is preliminary data.</text>
</comment>
<evidence type="ECO:0000313" key="2">
    <source>
        <dbReference type="EMBL" id="KAK5956515.1"/>
    </source>
</evidence>
<evidence type="ECO:0000256" key="1">
    <source>
        <dbReference type="SAM" id="SignalP"/>
    </source>
</evidence>
<proteinExistence type="predicted"/>
<feature type="signal peptide" evidence="1">
    <location>
        <begin position="1"/>
        <end position="21"/>
    </location>
</feature>
<dbReference type="AlphaFoldDB" id="A0AAN8ELK3"/>
<protein>
    <submittedName>
        <fullName evidence="2">Uncharacterized protein</fullName>
    </submittedName>
</protein>
<feature type="chain" id="PRO_5043052212" evidence="1">
    <location>
        <begin position="22"/>
        <end position="185"/>
    </location>
</feature>
<name>A0AAN8ELK3_9EURO</name>
<dbReference type="PANTHER" id="PTHR36195">
    <property type="entry name" value="DOMAIN PROTEIN, PUTATIVE (AFU_ORTHOLOGUE AFUA_5G01990)-RELATED-RELATED"/>
    <property type="match status" value="1"/>
</dbReference>
<gene>
    <name evidence="2" type="ORF">OHC33_002000</name>
</gene>
<organism evidence="2 3">
    <name type="scientific">Knufia fluminis</name>
    <dbReference type="NCBI Taxonomy" id="191047"/>
    <lineage>
        <taxon>Eukaryota</taxon>
        <taxon>Fungi</taxon>
        <taxon>Dikarya</taxon>
        <taxon>Ascomycota</taxon>
        <taxon>Pezizomycotina</taxon>
        <taxon>Eurotiomycetes</taxon>
        <taxon>Chaetothyriomycetidae</taxon>
        <taxon>Chaetothyriales</taxon>
        <taxon>Trichomeriaceae</taxon>
        <taxon>Knufia</taxon>
    </lineage>
</organism>
<reference evidence="2 3" key="1">
    <citation type="submission" date="2022-12" db="EMBL/GenBank/DDBJ databases">
        <title>Genomic features and morphological characterization of a novel Knufia sp. strain isolated from spacecraft assembly facility.</title>
        <authorList>
            <person name="Teixeira M."/>
            <person name="Chander A.M."/>
            <person name="Stajich J.E."/>
            <person name="Venkateswaran K."/>
        </authorList>
    </citation>
    <scope>NUCLEOTIDE SEQUENCE [LARGE SCALE GENOMIC DNA]</scope>
    <source>
        <strain evidence="2 3">FJI-L2-BK-P2</strain>
    </source>
</reference>
<evidence type="ECO:0000313" key="3">
    <source>
        <dbReference type="Proteomes" id="UP001316803"/>
    </source>
</evidence>
<accession>A0AAN8ELK3</accession>
<dbReference type="EMBL" id="JAKLMC020000004">
    <property type="protein sequence ID" value="KAK5956515.1"/>
    <property type="molecule type" value="Genomic_DNA"/>
</dbReference>